<evidence type="ECO:0000256" key="2">
    <source>
        <dbReference type="SAM" id="Phobius"/>
    </source>
</evidence>
<proteinExistence type="predicted"/>
<evidence type="ECO:0000256" key="1">
    <source>
        <dbReference type="SAM" id="MobiDB-lite"/>
    </source>
</evidence>
<keyword evidence="2" id="KW-0472">Membrane</keyword>
<protein>
    <submittedName>
        <fullName evidence="3">Uncharacterized protein</fullName>
    </submittedName>
</protein>
<feature type="compositionally biased region" description="Polar residues" evidence="1">
    <location>
        <begin position="551"/>
        <end position="563"/>
    </location>
</feature>
<accession>A0A9P9Y4Y1</accession>
<reference evidence="3" key="2">
    <citation type="submission" date="2022-07" db="EMBL/GenBank/DDBJ databases">
        <authorList>
            <person name="Goncalves M.F.M."/>
            <person name="Hilario S."/>
            <person name="Van De Peer Y."/>
            <person name="Esteves A.C."/>
            <person name="Alves A."/>
        </authorList>
    </citation>
    <scope>NUCLEOTIDE SEQUENCE</scope>
    <source>
        <strain evidence="3">MUM 19.33</strain>
    </source>
</reference>
<feature type="transmembrane region" description="Helical" evidence="2">
    <location>
        <begin position="92"/>
        <end position="114"/>
    </location>
</feature>
<evidence type="ECO:0000313" key="4">
    <source>
        <dbReference type="Proteomes" id="UP001055219"/>
    </source>
</evidence>
<dbReference type="AlphaFoldDB" id="A0A9P9Y4Y1"/>
<keyword evidence="2" id="KW-0812">Transmembrane</keyword>
<comment type="caution">
    <text evidence="3">The sequence shown here is derived from an EMBL/GenBank/DDBJ whole genome shotgun (WGS) entry which is preliminary data.</text>
</comment>
<feature type="transmembrane region" description="Helical" evidence="2">
    <location>
        <begin position="308"/>
        <end position="327"/>
    </location>
</feature>
<name>A0A9P9Y4Y1_9HYPO</name>
<organism evidence="3 4">
    <name type="scientific">Emericellopsis cladophorae</name>
    <dbReference type="NCBI Taxonomy" id="2686198"/>
    <lineage>
        <taxon>Eukaryota</taxon>
        <taxon>Fungi</taxon>
        <taxon>Dikarya</taxon>
        <taxon>Ascomycota</taxon>
        <taxon>Pezizomycotina</taxon>
        <taxon>Sordariomycetes</taxon>
        <taxon>Hypocreomycetidae</taxon>
        <taxon>Hypocreales</taxon>
        <taxon>Bionectriaceae</taxon>
        <taxon>Emericellopsis</taxon>
    </lineage>
</organism>
<feature type="compositionally biased region" description="Low complexity" evidence="1">
    <location>
        <begin position="564"/>
        <end position="575"/>
    </location>
</feature>
<feature type="region of interest" description="Disordered" evidence="1">
    <location>
        <begin position="533"/>
        <end position="586"/>
    </location>
</feature>
<dbReference type="RefSeq" id="XP_051364514.1">
    <property type="nucleotide sequence ID" value="XM_051504133.1"/>
</dbReference>
<feature type="transmembrane region" description="Helical" evidence="2">
    <location>
        <begin position="347"/>
        <end position="368"/>
    </location>
</feature>
<dbReference type="InterPro" id="IPR018830">
    <property type="entry name" value="DUF2434"/>
</dbReference>
<dbReference type="Pfam" id="PF10361">
    <property type="entry name" value="DUF2434"/>
    <property type="match status" value="1"/>
</dbReference>
<feature type="transmembrane region" description="Helical" evidence="2">
    <location>
        <begin position="218"/>
        <end position="236"/>
    </location>
</feature>
<feature type="region of interest" description="Disordered" evidence="1">
    <location>
        <begin position="446"/>
        <end position="469"/>
    </location>
</feature>
<feature type="transmembrane region" description="Helical" evidence="2">
    <location>
        <begin position="166"/>
        <end position="188"/>
    </location>
</feature>
<dbReference type="Proteomes" id="UP001055219">
    <property type="component" value="Unassembled WGS sequence"/>
</dbReference>
<gene>
    <name evidence="3" type="ORF">J7T54_005687</name>
</gene>
<dbReference type="GeneID" id="75832170"/>
<feature type="transmembrane region" description="Helical" evidence="2">
    <location>
        <begin position="267"/>
        <end position="287"/>
    </location>
</feature>
<keyword evidence="4" id="KW-1185">Reference proteome</keyword>
<feature type="transmembrane region" description="Helical" evidence="2">
    <location>
        <begin position="135"/>
        <end position="154"/>
    </location>
</feature>
<dbReference type="OrthoDB" id="5308502at2759"/>
<evidence type="ECO:0000313" key="3">
    <source>
        <dbReference type="EMBL" id="KAI6783658.1"/>
    </source>
</evidence>
<reference evidence="3" key="1">
    <citation type="journal article" date="2021" name="J Fungi (Basel)">
        <title>Genomic and Metabolomic Analyses of the Marine Fungus Emericellopsis cladophorae: Insights into Saltwater Adaptability Mechanisms and Its Biosynthetic Potential.</title>
        <authorList>
            <person name="Goncalves M.F.M."/>
            <person name="Hilario S."/>
            <person name="Van de Peer Y."/>
            <person name="Esteves A.C."/>
            <person name="Alves A."/>
        </authorList>
    </citation>
    <scope>NUCLEOTIDE SEQUENCE</scope>
    <source>
        <strain evidence="3">MUM 19.33</strain>
    </source>
</reference>
<dbReference type="EMBL" id="JAGIXG020000007">
    <property type="protein sequence ID" value="KAI6783658.1"/>
    <property type="molecule type" value="Genomic_DNA"/>
</dbReference>
<keyword evidence="2" id="KW-1133">Transmembrane helix</keyword>
<sequence>MITAADLLLHARAEIDFPGGDNDTDTLIGGVHYNKTTLEHFNYTLFDNQTLSNGSKCWLVQEPYAPPLLLQNGTFINHTNCYYPVDPIGERGFTGIGMACAFGIALVLILTVLAKHGRHYLPTEKRFTPIGRRWQWYWGCFVCACSLISLFLNVEVDRYRVQQLPLIVTSFFWYLMCMGTTCVVWEAVRHWGSWLERQYIDPNPFALSEEDRRARVEFFLPLIFYFLTWMNFFMVIPRSWTFAQKQRYPEQIENVARVAATSIRFKVGAFFLFAAWLVICFSLWHSIRHYKPRNRGIINRGVGLVKAIPLRFLLLIPLLLSVIGYQALISFDFDYSVIKKDGPVPIIYGWGYGAQLLILIVQIAYGYASPNEDKELIRQRRVRGETLDRELGLVRKPAWWRRVKGEHIVGTFRDKLLKNVQEVGQGRGVGRRAEGDMERDIRENMESEARQDDGINIEMSNYGRRKRNNREEWNPRADLAGVHSMDRGDELACGSNPENQRVLDMASSLLFPDPAEVERRDREAEAERIRRLAYLQEDGPPPDYRDVRGRGSTSSQRPATSERSNSTATSNSINAPPTKVRSMLDI</sequence>